<sequence length="305" mass="33688">MSDSTAKRVKVSKPEKKKAQPVSATSTTTDSETSTLIETTDEPLINIPAVKKKKERRVKTEADIAAKQERKRLRKEAEQAKKEAQLAKKGLAAQKVAIQNKTPKWKQFLKNTTEADNAEEFKDTSYKVKGDDGSDDDDESESDSDDGAKNKDDKKRKAEKDAENGVAKTKKTKQEDIAKLTTLDTSVPGKSGISRRVEEVKSDMEIPKDATSLATQQHSAIEDAKKIVDAPEDKEEQEQKEKSETNGEEASQDQEMKDATEEESTIPLSEEEKAAEEAAKQAKIEAKRAAEVKASRALDVLRVLA</sequence>
<name>A0A9P6MMT0_9FUNG</name>
<proteinExistence type="predicted"/>
<reference evidence="2" key="1">
    <citation type="journal article" date="2020" name="Fungal Divers.">
        <title>Resolving the Mortierellaceae phylogeny through synthesis of multi-gene phylogenetics and phylogenomics.</title>
        <authorList>
            <person name="Vandepol N."/>
            <person name="Liber J."/>
            <person name="Desiro A."/>
            <person name="Na H."/>
            <person name="Kennedy M."/>
            <person name="Barry K."/>
            <person name="Grigoriev I.V."/>
            <person name="Miller A.N."/>
            <person name="O'Donnell K."/>
            <person name="Stajich J.E."/>
            <person name="Bonito G."/>
        </authorList>
    </citation>
    <scope>NUCLEOTIDE SEQUENCE</scope>
    <source>
        <strain evidence="2">NRRL 2769</strain>
    </source>
</reference>
<evidence type="ECO:0000313" key="2">
    <source>
        <dbReference type="EMBL" id="KAG0007471.1"/>
    </source>
</evidence>
<comment type="caution">
    <text evidence="2">The sequence shown here is derived from an EMBL/GenBank/DDBJ whole genome shotgun (WGS) entry which is preliminary data.</text>
</comment>
<organism evidence="2 3">
    <name type="scientific">Entomortierella chlamydospora</name>
    <dbReference type="NCBI Taxonomy" id="101097"/>
    <lineage>
        <taxon>Eukaryota</taxon>
        <taxon>Fungi</taxon>
        <taxon>Fungi incertae sedis</taxon>
        <taxon>Mucoromycota</taxon>
        <taxon>Mortierellomycotina</taxon>
        <taxon>Mortierellomycetes</taxon>
        <taxon>Mortierellales</taxon>
        <taxon>Mortierellaceae</taxon>
        <taxon>Entomortierella</taxon>
    </lineage>
</organism>
<feature type="compositionally biased region" description="Basic and acidic residues" evidence="1">
    <location>
        <begin position="146"/>
        <end position="163"/>
    </location>
</feature>
<gene>
    <name evidence="2" type="ORF">BGZ80_004620</name>
</gene>
<keyword evidence="3" id="KW-1185">Reference proteome</keyword>
<evidence type="ECO:0000256" key="1">
    <source>
        <dbReference type="SAM" id="MobiDB-lite"/>
    </source>
</evidence>
<feature type="compositionally biased region" description="Basic and acidic residues" evidence="1">
    <location>
        <begin position="270"/>
        <end position="291"/>
    </location>
</feature>
<dbReference type="AlphaFoldDB" id="A0A9P6MMT0"/>
<evidence type="ECO:0000313" key="3">
    <source>
        <dbReference type="Proteomes" id="UP000703661"/>
    </source>
</evidence>
<feature type="compositionally biased region" description="Basic and acidic residues" evidence="1">
    <location>
        <begin position="119"/>
        <end position="132"/>
    </location>
</feature>
<feature type="compositionally biased region" description="Basic and acidic residues" evidence="1">
    <location>
        <begin position="195"/>
        <end position="208"/>
    </location>
</feature>
<feature type="compositionally biased region" description="Basic and acidic residues" evidence="1">
    <location>
        <begin position="220"/>
        <end position="245"/>
    </location>
</feature>
<accession>A0A9P6MMT0</accession>
<feature type="compositionally biased region" description="Basic and acidic residues" evidence="1">
    <location>
        <begin position="75"/>
        <end position="86"/>
    </location>
</feature>
<feature type="region of interest" description="Disordered" evidence="1">
    <location>
        <begin position="52"/>
        <end position="291"/>
    </location>
</feature>
<feature type="compositionally biased region" description="Low complexity" evidence="1">
    <location>
        <begin position="25"/>
        <end position="38"/>
    </location>
</feature>
<dbReference type="EMBL" id="JAAAID010002338">
    <property type="protein sequence ID" value="KAG0007471.1"/>
    <property type="molecule type" value="Genomic_DNA"/>
</dbReference>
<protein>
    <submittedName>
        <fullName evidence="2">Uncharacterized protein</fullName>
    </submittedName>
</protein>
<feature type="region of interest" description="Disordered" evidence="1">
    <location>
        <begin position="1"/>
        <end position="40"/>
    </location>
</feature>
<feature type="compositionally biased region" description="Basic and acidic residues" evidence="1">
    <location>
        <begin position="58"/>
        <end position="68"/>
    </location>
</feature>
<dbReference type="Proteomes" id="UP000703661">
    <property type="component" value="Unassembled WGS sequence"/>
</dbReference>
<feature type="compositionally biased region" description="Acidic residues" evidence="1">
    <location>
        <begin position="133"/>
        <end position="145"/>
    </location>
</feature>